<dbReference type="VEuPathDB" id="FungiDB:SPSK_08057"/>
<dbReference type="AlphaFoldDB" id="A0A0F2MEI4"/>
<gene>
    <name evidence="2" type="ORF">SPSK_08057</name>
</gene>
<dbReference type="EMBL" id="AXCR01000004">
    <property type="protein sequence ID" value="KJR88037.1"/>
    <property type="molecule type" value="Genomic_DNA"/>
</dbReference>
<protein>
    <submittedName>
        <fullName evidence="2">Uncharacterized protein</fullName>
    </submittedName>
</protein>
<reference evidence="2 3" key="1">
    <citation type="journal article" date="2014" name="BMC Genomics">
        <title>Comparative genomics of the major fungal agents of human and animal Sporotrichosis: Sporothrix schenckii and Sporothrix brasiliensis.</title>
        <authorList>
            <person name="Teixeira M.M."/>
            <person name="de Almeida L.G."/>
            <person name="Kubitschek-Barreira P."/>
            <person name="Alves F.L."/>
            <person name="Kioshima E.S."/>
            <person name="Abadio A.K."/>
            <person name="Fernandes L."/>
            <person name="Derengowski L.S."/>
            <person name="Ferreira K.S."/>
            <person name="Souza R.C."/>
            <person name="Ruiz J.C."/>
            <person name="de Andrade N.C."/>
            <person name="Paes H.C."/>
            <person name="Nicola A.M."/>
            <person name="Albuquerque P."/>
            <person name="Gerber A.L."/>
            <person name="Martins V.P."/>
            <person name="Peconick L.D."/>
            <person name="Neto A.V."/>
            <person name="Chaucanez C.B."/>
            <person name="Silva P.A."/>
            <person name="Cunha O.L."/>
            <person name="de Oliveira F.F."/>
            <person name="dos Santos T.C."/>
            <person name="Barros A.L."/>
            <person name="Soares M.A."/>
            <person name="de Oliveira L.M."/>
            <person name="Marini M.M."/>
            <person name="Villalobos-Duno H."/>
            <person name="Cunha M.M."/>
            <person name="de Hoog S."/>
            <person name="da Silveira J.F."/>
            <person name="Henrissat B."/>
            <person name="Nino-Vega G.A."/>
            <person name="Cisalpino P.S."/>
            <person name="Mora-Montes H.M."/>
            <person name="Almeida S.R."/>
            <person name="Stajich J.E."/>
            <person name="Lopes-Bezerra L.M."/>
            <person name="Vasconcelos A.T."/>
            <person name="Felipe M.S."/>
        </authorList>
    </citation>
    <scope>NUCLEOTIDE SEQUENCE [LARGE SCALE GENOMIC DNA]</scope>
    <source>
        <strain evidence="2 3">1099-18</strain>
    </source>
</reference>
<name>A0A0F2MEI4_SPOSC</name>
<reference evidence="2 3" key="2">
    <citation type="journal article" date="2015" name="Eukaryot. Cell">
        <title>Asexual propagation of a virulent clone complex in a human and feline outbreak of sporotrichosis.</title>
        <authorList>
            <person name="Teixeira Mde M."/>
            <person name="Rodrigues A.M."/>
            <person name="Tsui C.K."/>
            <person name="de Almeida L.G."/>
            <person name="Van Diepeningen A.D."/>
            <person name="van den Ende B.G."/>
            <person name="Fernandes G.F."/>
            <person name="Kano R."/>
            <person name="Hamelin R.C."/>
            <person name="Lopes-Bezerra L.M."/>
            <person name="Vasconcelos A.T."/>
            <person name="de Hoog S."/>
            <person name="de Camargo Z.P."/>
            <person name="Felipe M.S."/>
        </authorList>
    </citation>
    <scope>NUCLEOTIDE SEQUENCE [LARGE SCALE GENOMIC DNA]</scope>
    <source>
        <strain evidence="2 3">1099-18</strain>
    </source>
</reference>
<proteinExistence type="predicted"/>
<dbReference type="KEGG" id="ssck:SPSK_08057"/>
<comment type="caution">
    <text evidence="2">The sequence shown here is derived from an EMBL/GenBank/DDBJ whole genome shotgun (WGS) entry which is preliminary data.</text>
</comment>
<evidence type="ECO:0000256" key="1">
    <source>
        <dbReference type="SAM" id="MobiDB-lite"/>
    </source>
</evidence>
<dbReference type="GeneID" id="27669984"/>
<organism evidence="2 3">
    <name type="scientific">Sporothrix schenckii 1099-18</name>
    <dbReference type="NCBI Taxonomy" id="1397361"/>
    <lineage>
        <taxon>Eukaryota</taxon>
        <taxon>Fungi</taxon>
        <taxon>Dikarya</taxon>
        <taxon>Ascomycota</taxon>
        <taxon>Pezizomycotina</taxon>
        <taxon>Sordariomycetes</taxon>
        <taxon>Sordariomycetidae</taxon>
        <taxon>Ophiostomatales</taxon>
        <taxon>Ophiostomataceae</taxon>
        <taxon>Sporothrix</taxon>
    </lineage>
</organism>
<feature type="region of interest" description="Disordered" evidence="1">
    <location>
        <begin position="22"/>
        <end position="47"/>
    </location>
</feature>
<evidence type="ECO:0000313" key="2">
    <source>
        <dbReference type="EMBL" id="KJR88037.1"/>
    </source>
</evidence>
<accession>A0A0F2MEI4</accession>
<sequence length="146" mass="16361">MEGRSEAATRLAHVRFHDLLKDGIGKEGSGTPQWPQRPQRPLTKTEPGRLCACTLQRSTSHARKQQLANMQVRPVEPAAADTDTTRLLDGCRRLTENGPKPWSGRRIVLKTAYSYGRDLLHIQPTKSNDTSRCQLAMFSHLEALCN</sequence>
<dbReference type="RefSeq" id="XP_016590713.1">
    <property type="nucleotide sequence ID" value="XM_016734707.1"/>
</dbReference>
<dbReference type="Proteomes" id="UP000033710">
    <property type="component" value="Unassembled WGS sequence"/>
</dbReference>
<evidence type="ECO:0000313" key="3">
    <source>
        <dbReference type="Proteomes" id="UP000033710"/>
    </source>
</evidence>